<dbReference type="EMBL" id="JAVRIB010000010">
    <property type="protein sequence ID" value="MDT0635483.1"/>
    <property type="molecule type" value="Genomic_DNA"/>
</dbReference>
<reference evidence="2 3" key="1">
    <citation type="submission" date="2023-09" db="EMBL/GenBank/DDBJ databases">
        <authorList>
            <person name="Rey-Velasco X."/>
        </authorList>
    </citation>
    <scope>NUCLEOTIDE SEQUENCE [LARGE SCALE GENOMIC DNA]</scope>
    <source>
        <strain evidence="2 3">W335</strain>
    </source>
</reference>
<organism evidence="2 3">
    <name type="scientific">Spectribacter hydrogenoxidans</name>
    <dbReference type="NCBI Taxonomy" id="3075608"/>
    <lineage>
        <taxon>Bacteria</taxon>
        <taxon>Pseudomonadati</taxon>
        <taxon>Pseudomonadota</taxon>
        <taxon>Gammaproteobacteria</taxon>
        <taxon>Salinisphaerales</taxon>
        <taxon>Salinisphaeraceae</taxon>
        <taxon>Spectribacter</taxon>
    </lineage>
</organism>
<evidence type="ECO:0000313" key="3">
    <source>
        <dbReference type="Proteomes" id="UP001251857"/>
    </source>
</evidence>
<comment type="caution">
    <text evidence="2">The sequence shown here is derived from an EMBL/GenBank/DDBJ whole genome shotgun (WGS) entry which is preliminary data.</text>
</comment>
<name>A0ABU3C1P5_9GAMM</name>
<sequence length="150" mass="17223">MSQINRLKEPALQLLSLLVAGVLVSGCVATGEPRMRTLSEFQYGDRDTGTIRDSSYQRQGDIQQRGDDYIIRDNQYRVKYRLDRRDDGSYTVRDSNYQPVGEISAPDAGGTRRVRDGSYRNRGQIEIRDGETIFRDSGFRQRLRTDIPLE</sequence>
<accession>A0ABU3C1P5</accession>
<evidence type="ECO:0000256" key="1">
    <source>
        <dbReference type="SAM" id="MobiDB-lite"/>
    </source>
</evidence>
<proteinExistence type="predicted"/>
<dbReference type="Proteomes" id="UP001251857">
    <property type="component" value="Unassembled WGS sequence"/>
</dbReference>
<dbReference type="PROSITE" id="PS51257">
    <property type="entry name" value="PROKAR_LIPOPROTEIN"/>
    <property type="match status" value="1"/>
</dbReference>
<evidence type="ECO:0000313" key="2">
    <source>
        <dbReference type="EMBL" id="MDT0635483.1"/>
    </source>
</evidence>
<dbReference type="RefSeq" id="WP_311653383.1">
    <property type="nucleotide sequence ID" value="NZ_JAVRIB010000010.1"/>
</dbReference>
<feature type="region of interest" description="Disordered" evidence="1">
    <location>
        <begin position="89"/>
        <end position="114"/>
    </location>
</feature>
<gene>
    <name evidence="2" type="ORF">RM532_11025</name>
</gene>
<keyword evidence="3" id="KW-1185">Reference proteome</keyword>
<protein>
    <submittedName>
        <fullName evidence="2">Uncharacterized protein</fullName>
    </submittedName>
</protein>